<dbReference type="Proteomes" id="UP000663791">
    <property type="component" value="Unassembled WGS sequence"/>
</dbReference>
<reference evidence="1" key="1">
    <citation type="submission" date="2021-01" db="EMBL/GenBank/DDBJ databases">
        <title>Novel species in genus Nocardioides.</title>
        <authorList>
            <person name="Zhang G."/>
        </authorList>
    </citation>
    <scope>NUCLEOTIDE SEQUENCE</scope>
    <source>
        <strain evidence="1">Zg-536</strain>
    </source>
</reference>
<name>A0A938Y4I4_9ACTN</name>
<organism evidence="1 2">
    <name type="scientific">Nocardioides faecalis</name>
    <dbReference type="NCBI Taxonomy" id="2803858"/>
    <lineage>
        <taxon>Bacteria</taxon>
        <taxon>Bacillati</taxon>
        <taxon>Actinomycetota</taxon>
        <taxon>Actinomycetes</taxon>
        <taxon>Propionibacteriales</taxon>
        <taxon>Nocardioidaceae</taxon>
        <taxon>Nocardioides</taxon>
    </lineage>
</organism>
<evidence type="ECO:0000313" key="1">
    <source>
        <dbReference type="EMBL" id="MBM9459110.1"/>
    </source>
</evidence>
<accession>A0A938Y4I4</accession>
<dbReference type="RefSeq" id="WP_205290399.1">
    <property type="nucleotide sequence ID" value="NZ_CP074406.1"/>
</dbReference>
<dbReference type="EMBL" id="JAERTX010000003">
    <property type="protein sequence ID" value="MBM9459110.1"/>
    <property type="molecule type" value="Genomic_DNA"/>
</dbReference>
<protein>
    <submittedName>
        <fullName evidence="1">Uncharacterized protein</fullName>
    </submittedName>
</protein>
<gene>
    <name evidence="1" type="ORF">JK386_04290</name>
</gene>
<comment type="caution">
    <text evidence="1">The sequence shown here is derived from an EMBL/GenBank/DDBJ whole genome shotgun (WGS) entry which is preliminary data.</text>
</comment>
<sequence>MTDKIGWVVAGVVLLVLLLAGGVTALVVASGDPQAVEEVADAAVEAAEDLDIDAGADLLCEAPSSKDRKALVDLIEEARAEARTDDPHVTYDVTNIRGEAEGSFDVRITSDEKELADRTVNARVIVKSRNGRSCIADVEALD</sequence>
<proteinExistence type="predicted"/>
<keyword evidence="2" id="KW-1185">Reference proteome</keyword>
<dbReference type="AlphaFoldDB" id="A0A938Y4I4"/>
<evidence type="ECO:0000313" key="2">
    <source>
        <dbReference type="Proteomes" id="UP000663791"/>
    </source>
</evidence>